<dbReference type="InterPro" id="IPR003509">
    <property type="entry name" value="UPF0102_YraN-like"/>
</dbReference>
<dbReference type="CDD" id="cd20736">
    <property type="entry name" value="PoNe_Nuclease"/>
    <property type="match status" value="1"/>
</dbReference>
<evidence type="ECO:0000256" key="1">
    <source>
        <dbReference type="ARBA" id="ARBA00006738"/>
    </source>
</evidence>
<dbReference type="HAMAP" id="MF_00048">
    <property type="entry name" value="UPF0102"/>
    <property type="match status" value="1"/>
</dbReference>
<dbReference type="PANTHER" id="PTHR34039">
    <property type="entry name" value="UPF0102 PROTEIN YRAN"/>
    <property type="match status" value="1"/>
</dbReference>
<evidence type="ECO:0000313" key="3">
    <source>
        <dbReference type="EMBL" id="NEH10858.1"/>
    </source>
</evidence>
<proteinExistence type="inferred from homology"/>
<accession>A0ABX0C6T1</accession>
<evidence type="ECO:0000256" key="2">
    <source>
        <dbReference type="HAMAP-Rule" id="MF_00048"/>
    </source>
</evidence>
<dbReference type="Pfam" id="PF02021">
    <property type="entry name" value="UPF0102"/>
    <property type="match status" value="1"/>
</dbReference>
<sequence>MPVQAPQHLIQLTMQLHRPGLTPRQLGRIGEDYAAIWLQNRGWTIIDRNWGSRYGELDIIAIDRVGQLAFVEVKTRRSAHFGAPQDAVDAHKRMALRRAGLQWLQEHGRDVPHMGMRFDVLALSVLAGRRAPQIRHIPGAF</sequence>
<dbReference type="Gene3D" id="3.40.1350.10">
    <property type="match status" value="1"/>
</dbReference>
<comment type="similarity">
    <text evidence="1 2">Belongs to the UPF0102 family.</text>
</comment>
<reference evidence="3 4" key="1">
    <citation type="submission" date="2019-10" db="EMBL/GenBank/DDBJ databases">
        <title>Bifidobacterium from non-human primates.</title>
        <authorList>
            <person name="Modesto M."/>
        </authorList>
    </citation>
    <scope>NUCLEOTIDE SEQUENCE [LARGE SCALE GENOMIC DNA]</scope>
    <source>
        <strain evidence="3 4">SMA1</strain>
    </source>
</reference>
<dbReference type="InterPro" id="IPR011856">
    <property type="entry name" value="tRNA_endonuc-like_dom_sf"/>
</dbReference>
<dbReference type="InterPro" id="IPR011335">
    <property type="entry name" value="Restrct_endonuc-II-like"/>
</dbReference>
<evidence type="ECO:0000313" key="4">
    <source>
        <dbReference type="Proteomes" id="UP000475155"/>
    </source>
</evidence>
<comment type="caution">
    <text evidence="3">The sequence shown here is derived from an EMBL/GenBank/DDBJ whole genome shotgun (WGS) entry which is preliminary data.</text>
</comment>
<keyword evidence="4" id="KW-1185">Reference proteome</keyword>
<organism evidence="3 4">
    <name type="scientific">Bifidobacterium saimiriisciurei</name>
    <dbReference type="NCBI Taxonomy" id="2661627"/>
    <lineage>
        <taxon>Bacteria</taxon>
        <taxon>Bacillati</taxon>
        <taxon>Actinomycetota</taxon>
        <taxon>Actinomycetes</taxon>
        <taxon>Bifidobacteriales</taxon>
        <taxon>Bifidobacteriaceae</taxon>
        <taxon>Bifidobacterium</taxon>
    </lineage>
</organism>
<dbReference type="SUPFAM" id="SSF52980">
    <property type="entry name" value="Restriction endonuclease-like"/>
    <property type="match status" value="1"/>
</dbReference>
<dbReference type="NCBIfam" id="TIGR00252">
    <property type="entry name" value="YraN family protein"/>
    <property type="match status" value="1"/>
</dbReference>
<name>A0ABX0C6T1_9BIFI</name>
<dbReference type="EMBL" id="WHZU01000002">
    <property type="protein sequence ID" value="NEH10858.1"/>
    <property type="molecule type" value="Genomic_DNA"/>
</dbReference>
<dbReference type="Proteomes" id="UP000475155">
    <property type="component" value="Unassembled WGS sequence"/>
</dbReference>
<dbReference type="NCBIfam" id="NF009154">
    <property type="entry name" value="PRK12497.3-3"/>
    <property type="match status" value="1"/>
</dbReference>
<protein>
    <recommendedName>
        <fullName evidence="2">UPF0102 protein GFD18_01900</fullName>
    </recommendedName>
</protein>
<gene>
    <name evidence="3" type="ORF">GFD18_01900</name>
</gene>
<dbReference type="PANTHER" id="PTHR34039:SF1">
    <property type="entry name" value="UPF0102 PROTEIN YRAN"/>
    <property type="match status" value="1"/>
</dbReference>